<name>A0A9X5CJX5_9ACTN</name>
<proteinExistence type="predicted"/>
<evidence type="ECO:0000256" key="1">
    <source>
        <dbReference type="SAM" id="MobiDB-lite"/>
    </source>
</evidence>
<dbReference type="EMBL" id="JAAGNA010000441">
    <property type="protein sequence ID" value="NEC49408.1"/>
    <property type="molecule type" value="Genomic_DNA"/>
</dbReference>
<dbReference type="AlphaFoldDB" id="A0A9X5CJX5"/>
<evidence type="ECO:0000313" key="2">
    <source>
        <dbReference type="EMBL" id="NEC49408.1"/>
    </source>
</evidence>
<dbReference type="Proteomes" id="UP000471745">
    <property type="component" value="Unassembled WGS sequence"/>
</dbReference>
<reference evidence="2 3" key="1">
    <citation type="submission" date="2020-01" db="EMBL/GenBank/DDBJ databases">
        <title>Insect and environment-associated Actinomycetes.</title>
        <authorList>
            <person name="Currrie C."/>
            <person name="Chevrette M."/>
            <person name="Carlson C."/>
            <person name="Stubbendieck R."/>
            <person name="Wendt-Pienkowski E."/>
        </authorList>
    </citation>
    <scope>NUCLEOTIDE SEQUENCE [LARGE SCALE GENOMIC DNA]</scope>
    <source>
        <strain evidence="2 3">SID8189</strain>
    </source>
</reference>
<feature type="region of interest" description="Disordered" evidence="1">
    <location>
        <begin position="46"/>
        <end position="79"/>
    </location>
</feature>
<keyword evidence="3" id="KW-1185">Reference proteome</keyword>
<organism evidence="2 3">
    <name type="scientific">Actinospica acidiphila</name>
    <dbReference type="NCBI Taxonomy" id="304899"/>
    <lineage>
        <taxon>Bacteria</taxon>
        <taxon>Bacillati</taxon>
        <taxon>Actinomycetota</taxon>
        <taxon>Actinomycetes</taxon>
        <taxon>Catenulisporales</taxon>
        <taxon>Actinospicaceae</taxon>
        <taxon>Actinospica</taxon>
    </lineage>
</organism>
<feature type="non-terminal residue" evidence="2">
    <location>
        <position position="79"/>
    </location>
</feature>
<gene>
    <name evidence="2" type="ORF">G3I18_12615</name>
</gene>
<evidence type="ECO:0000313" key="3">
    <source>
        <dbReference type="Proteomes" id="UP000471745"/>
    </source>
</evidence>
<sequence>MNEYPDAVPVLRVTVAVPGLRDVYLASSSPPEVLAIPAGALPHPSLLPPHGAVPPGVEGGHHPPGTTPPTELERQALAW</sequence>
<accession>A0A9X5CJX5</accession>
<comment type="caution">
    <text evidence="2">The sequence shown here is derived from an EMBL/GenBank/DDBJ whole genome shotgun (WGS) entry which is preliminary data.</text>
</comment>
<protein>
    <submittedName>
        <fullName evidence="2">Uncharacterized protein</fullName>
    </submittedName>
</protein>